<evidence type="ECO:0000313" key="2">
    <source>
        <dbReference type="EMBL" id="EKC31262.1"/>
    </source>
</evidence>
<sequence length="326" mass="37042">MEDIRTSIKAEAESVKKMIDTVTSDKIKQVNKIEQSLLKTLIDQNQTIDDYIKYLNDLIKKCFCYLSPLNIEQLTVAIKSEDLIIRPTPETTKPVPPVFTVSQYSREDVAKLLCRISVPNTKPENRKIKSLQTAPTEVKPTGKQRKQDREKSDVKQTLSLSSSVTKVREYIVPDKVNKAINRITSDNTITELIDTGDWEPLSLHSSHINGDILVGMTKDGEVFIKDIVIESNMQFQSESTCFTCQSNQPASCTTCFFLDEGKQFRSISLRTTDETSGSFCGKKKKEELKVTKRMVEKFDLLIEMYNLSCMVLSVEAEIYVAIYTYV</sequence>
<accession>K1Q3Y4</accession>
<evidence type="ECO:0000256" key="1">
    <source>
        <dbReference type="SAM" id="MobiDB-lite"/>
    </source>
</evidence>
<dbReference type="AlphaFoldDB" id="K1Q3Y4"/>
<gene>
    <name evidence="2" type="ORF">CGI_10006462</name>
</gene>
<protein>
    <submittedName>
        <fullName evidence="2">Uncharacterized protein</fullName>
    </submittedName>
</protein>
<reference evidence="2" key="1">
    <citation type="journal article" date="2012" name="Nature">
        <title>The oyster genome reveals stress adaptation and complexity of shell formation.</title>
        <authorList>
            <person name="Zhang G."/>
            <person name="Fang X."/>
            <person name="Guo X."/>
            <person name="Li L."/>
            <person name="Luo R."/>
            <person name="Xu F."/>
            <person name="Yang P."/>
            <person name="Zhang L."/>
            <person name="Wang X."/>
            <person name="Qi H."/>
            <person name="Xiong Z."/>
            <person name="Que H."/>
            <person name="Xie Y."/>
            <person name="Holland P.W."/>
            <person name="Paps J."/>
            <person name="Zhu Y."/>
            <person name="Wu F."/>
            <person name="Chen Y."/>
            <person name="Wang J."/>
            <person name="Peng C."/>
            <person name="Meng J."/>
            <person name="Yang L."/>
            <person name="Liu J."/>
            <person name="Wen B."/>
            <person name="Zhang N."/>
            <person name="Huang Z."/>
            <person name="Zhu Q."/>
            <person name="Feng Y."/>
            <person name="Mount A."/>
            <person name="Hedgecock D."/>
            <person name="Xu Z."/>
            <person name="Liu Y."/>
            <person name="Domazet-Loso T."/>
            <person name="Du Y."/>
            <person name="Sun X."/>
            <person name="Zhang S."/>
            <person name="Liu B."/>
            <person name="Cheng P."/>
            <person name="Jiang X."/>
            <person name="Li J."/>
            <person name="Fan D."/>
            <person name="Wang W."/>
            <person name="Fu W."/>
            <person name="Wang T."/>
            <person name="Wang B."/>
            <person name="Zhang J."/>
            <person name="Peng Z."/>
            <person name="Li Y."/>
            <person name="Li N."/>
            <person name="Wang J."/>
            <person name="Chen M."/>
            <person name="He Y."/>
            <person name="Tan F."/>
            <person name="Song X."/>
            <person name="Zheng Q."/>
            <person name="Huang R."/>
            <person name="Yang H."/>
            <person name="Du X."/>
            <person name="Chen L."/>
            <person name="Yang M."/>
            <person name="Gaffney P.M."/>
            <person name="Wang S."/>
            <person name="Luo L."/>
            <person name="She Z."/>
            <person name="Ming Y."/>
            <person name="Huang W."/>
            <person name="Zhang S."/>
            <person name="Huang B."/>
            <person name="Zhang Y."/>
            <person name="Qu T."/>
            <person name="Ni P."/>
            <person name="Miao G."/>
            <person name="Wang J."/>
            <person name="Wang Q."/>
            <person name="Steinberg C.E."/>
            <person name="Wang H."/>
            <person name="Li N."/>
            <person name="Qian L."/>
            <person name="Zhang G."/>
            <person name="Li Y."/>
            <person name="Yang H."/>
            <person name="Liu X."/>
            <person name="Wang J."/>
            <person name="Yin Y."/>
            <person name="Wang J."/>
        </authorList>
    </citation>
    <scope>NUCLEOTIDE SEQUENCE [LARGE SCALE GENOMIC DNA]</scope>
    <source>
        <strain evidence="2">05x7-T-G4-1.051#20</strain>
    </source>
</reference>
<proteinExistence type="predicted"/>
<dbReference type="EMBL" id="JH818508">
    <property type="protein sequence ID" value="EKC31262.1"/>
    <property type="molecule type" value="Genomic_DNA"/>
</dbReference>
<dbReference type="InParanoid" id="K1Q3Y4"/>
<dbReference type="HOGENOM" id="CLU_853247_0_0_1"/>
<feature type="compositionally biased region" description="Basic and acidic residues" evidence="1">
    <location>
        <begin position="145"/>
        <end position="154"/>
    </location>
</feature>
<feature type="region of interest" description="Disordered" evidence="1">
    <location>
        <begin position="124"/>
        <end position="155"/>
    </location>
</feature>
<organism evidence="2">
    <name type="scientific">Magallana gigas</name>
    <name type="common">Pacific oyster</name>
    <name type="synonym">Crassostrea gigas</name>
    <dbReference type="NCBI Taxonomy" id="29159"/>
    <lineage>
        <taxon>Eukaryota</taxon>
        <taxon>Metazoa</taxon>
        <taxon>Spiralia</taxon>
        <taxon>Lophotrochozoa</taxon>
        <taxon>Mollusca</taxon>
        <taxon>Bivalvia</taxon>
        <taxon>Autobranchia</taxon>
        <taxon>Pteriomorphia</taxon>
        <taxon>Ostreida</taxon>
        <taxon>Ostreoidea</taxon>
        <taxon>Ostreidae</taxon>
        <taxon>Magallana</taxon>
    </lineage>
</organism>
<name>K1Q3Y4_MAGGI</name>